<dbReference type="PROSITE" id="PS50902">
    <property type="entry name" value="FLAVODOXIN_LIKE"/>
    <property type="match status" value="1"/>
</dbReference>
<gene>
    <name evidence="3" type="ORF">CSX01_11020</name>
</gene>
<dbReference type="InterPro" id="IPR045761">
    <property type="entry name" value="ODP_dom"/>
</dbReference>
<evidence type="ECO:0000313" key="3">
    <source>
        <dbReference type="EMBL" id="PHU34094.1"/>
    </source>
</evidence>
<dbReference type="PANTHER" id="PTHR43717:SF1">
    <property type="entry name" value="ANAEROBIC NITRIC OXIDE REDUCTASE FLAVORUBREDOXIN"/>
    <property type="match status" value="1"/>
</dbReference>
<dbReference type="GO" id="GO:0009055">
    <property type="term" value="F:electron transfer activity"/>
    <property type="evidence" value="ECO:0007669"/>
    <property type="project" value="InterPro"/>
</dbReference>
<dbReference type="Gene3D" id="3.60.15.10">
    <property type="entry name" value="Ribonuclease Z/Hydroxyacylglutathione hydrolase-like"/>
    <property type="match status" value="1"/>
</dbReference>
<sequence length="384" mass="43060">MSVTISDSIKYIGCDDKTIDLFESQYPVSNGVSYNSYLILDESVAVMDTVDPRFTEQWLSNLEKELNGKKVDYLVVSHMEPDHSGSIKAFLEKYPDTKVVGNAKTFTMMAQFMDEALFADRKHVVAEGDTLSLGEHELTFVMAPMVHWPEVMVEYESKEKILFSADGFGKFGALDVDEPWIDEARRYYLNIVGKYGASVQALLKKAASLDIQKICPLHGPILTENLGYYINLYDIWSSYKPEEEGVLIACASIHGNTKRAALKLQEKLEAKGVKTMFIDLCREPLSEAVARAFYYDKMICCASTYDGGLFPPMEDFLHHLRAKAYQNRKVGFVENGTWAPQAAKCMQAILEPLKNIEFVEPVVSIKSTLNPASEAAMDEVVSSL</sequence>
<dbReference type="Pfam" id="PF19583">
    <property type="entry name" value="ODP"/>
    <property type="match status" value="1"/>
</dbReference>
<dbReference type="AlphaFoldDB" id="A0A2G3DSY5"/>
<name>A0A2G3DSY5_9FIRM</name>
<reference evidence="3 4" key="2">
    <citation type="submission" date="2017-10" db="EMBL/GenBank/DDBJ databases">
        <authorList>
            <person name="Banno H."/>
            <person name="Chua N.-H."/>
        </authorList>
    </citation>
    <scope>NUCLEOTIDE SEQUENCE [LARGE SCALE GENOMIC DNA]</scope>
    <source>
        <strain evidence="3 4">JK626</strain>
    </source>
</reference>
<dbReference type="RefSeq" id="WP_099392435.1">
    <property type="nucleotide sequence ID" value="NZ_PDYF01000031.1"/>
</dbReference>
<dbReference type="InterPro" id="IPR016440">
    <property type="entry name" value="Rubredoxin-O_OxRdtase"/>
</dbReference>
<dbReference type="InterPro" id="IPR036866">
    <property type="entry name" value="RibonucZ/Hydroxyglut_hydro"/>
</dbReference>
<organism evidence="3 4">
    <name type="scientific">Pseudobutyrivibrio ruminis</name>
    <dbReference type="NCBI Taxonomy" id="46206"/>
    <lineage>
        <taxon>Bacteria</taxon>
        <taxon>Bacillati</taxon>
        <taxon>Bacillota</taxon>
        <taxon>Clostridia</taxon>
        <taxon>Lachnospirales</taxon>
        <taxon>Lachnospiraceae</taxon>
        <taxon>Pseudobutyrivibrio</taxon>
    </lineage>
</organism>
<dbReference type="GO" id="GO:0010181">
    <property type="term" value="F:FMN binding"/>
    <property type="evidence" value="ECO:0007669"/>
    <property type="project" value="InterPro"/>
</dbReference>
<dbReference type="InterPro" id="IPR008254">
    <property type="entry name" value="Flavodoxin/NO_synth"/>
</dbReference>
<dbReference type="Gene3D" id="3.40.50.360">
    <property type="match status" value="1"/>
</dbReference>
<reference evidence="3 4" key="1">
    <citation type="submission" date="2017-10" db="EMBL/GenBank/DDBJ databases">
        <title>Resolving the taxonomy of Roseburia spp., Eubacterium rectale and Agathobacter spp. through phylogenomic analysis.</title>
        <authorList>
            <person name="Sheridan P.O."/>
            <person name="Walker A.W."/>
            <person name="Duncan S.H."/>
            <person name="Scott K.P."/>
            <person name="Toole P.W.O."/>
            <person name="Luis P."/>
            <person name="Flint H.J."/>
        </authorList>
    </citation>
    <scope>NUCLEOTIDE SEQUENCE [LARGE SCALE GENOMIC DNA]</scope>
    <source>
        <strain evidence="3 4">JK626</strain>
    </source>
</reference>
<dbReference type="EMBL" id="PDYF01000031">
    <property type="protein sequence ID" value="PHU34094.1"/>
    <property type="molecule type" value="Genomic_DNA"/>
</dbReference>
<proteinExistence type="inferred from homology"/>
<dbReference type="InterPro" id="IPR029039">
    <property type="entry name" value="Flavoprotein-like_sf"/>
</dbReference>
<dbReference type="SUPFAM" id="SSF56281">
    <property type="entry name" value="Metallo-hydrolase/oxidoreductase"/>
    <property type="match status" value="1"/>
</dbReference>
<dbReference type="GO" id="GO:0046872">
    <property type="term" value="F:metal ion binding"/>
    <property type="evidence" value="ECO:0007669"/>
    <property type="project" value="InterPro"/>
</dbReference>
<dbReference type="PIRSF" id="PIRSF005243">
    <property type="entry name" value="ROO"/>
    <property type="match status" value="1"/>
</dbReference>
<evidence type="ECO:0000256" key="1">
    <source>
        <dbReference type="ARBA" id="ARBA00007121"/>
    </source>
</evidence>
<dbReference type="SMART" id="SM00849">
    <property type="entry name" value="Lactamase_B"/>
    <property type="match status" value="1"/>
</dbReference>
<dbReference type="CDD" id="cd07709">
    <property type="entry name" value="flavodiiron_proteins_MBL-fold"/>
    <property type="match status" value="1"/>
</dbReference>
<comment type="similarity">
    <text evidence="1">In the N-terminal section; belongs to the zinc metallo-hydrolase group 3 family.</text>
</comment>
<accession>A0A2G3DSY5</accession>
<dbReference type="PANTHER" id="PTHR43717">
    <property type="entry name" value="ANAEROBIC NITRIC OXIDE REDUCTASE FLAVORUBREDOXIN"/>
    <property type="match status" value="1"/>
</dbReference>
<dbReference type="InterPro" id="IPR001279">
    <property type="entry name" value="Metallo-B-lactamas"/>
</dbReference>
<feature type="domain" description="Flavodoxin-like" evidence="2">
    <location>
        <begin position="246"/>
        <end position="384"/>
    </location>
</feature>
<comment type="caution">
    <text evidence="3">The sequence shown here is derived from an EMBL/GenBank/DDBJ whole genome shotgun (WGS) entry which is preliminary data.</text>
</comment>
<evidence type="ECO:0000313" key="4">
    <source>
        <dbReference type="Proteomes" id="UP000225889"/>
    </source>
</evidence>
<dbReference type="Proteomes" id="UP000225889">
    <property type="component" value="Unassembled WGS sequence"/>
</dbReference>
<dbReference type="GO" id="GO:0016651">
    <property type="term" value="F:oxidoreductase activity, acting on NAD(P)H"/>
    <property type="evidence" value="ECO:0007669"/>
    <property type="project" value="UniProtKB-ARBA"/>
</dbReference>
<evidence type="ECO:0000259" key="2">
    <source>
        <dbReference type="PROSITE" id="PS50902"/>
    </source>
</evidence>
<protein>
    <submittedName>
        <fullName evidence="3">Flavodoxin</fullName>
    </submittedName>
</protein>
<dbReference type="SUPFAM" id="SSF52218">
    <property type="entry name" value="Flavoproteins"/>
    <property type="match status" value="1"/>
</dbReference>